<dbReference type="InterPro" id="IPR036291">
    <property type="entry name" value="NAD(P)-bd_dom_sf"/>
</dbReference>
<name>A0A1E7EXP0_9STRA</name>
<evidence type="ECO:0000256" key="9">
    <source>
        <dbReference type="ARBA" id="ARBA00022741"/>
    </source>
</evidence>
<keyword evidence="16" id="KW-0520">NAD</keyword>
<comment type="subunit">
    <text evidence="4">Homodimer.</text>
</comment>
<dbReference type="InterPro" id="IPR007886">
    <property type="entry name" value="AlaDH/PNT_N"/>
</dbReference>
<dbReference type="GO" id="GO:0050661">
    <property type="term" value="F:NADP binding"/>
    <property type="evidence" value="ECO:0007669"/>
    <property type="project" value="TreeGrafter"/>
</dbReference>
<evidence type="ECO:0000256" key="16">
    <source>
        <dbReference type="ARBA" id="ARBA00023027"/>
    </source>
</evidence>
<evidence type="ECO:0000256" key="3">
    <source>
        <dbReference type="ARBA" id="ARBA00005624"/>
    </source>
</evidence>
<dbReference type="InterPro" id="IPR026255">
    <property type="entry name" value="NADP_transhyd_a"/>
</dbReference>
<dbReference type="InterPro" id="IPR024605">
    <property type="entry name" value="NADP_transhyd_a_C"/>
</dbReference>
<dbReference type="Pfam" id="PF02233">
    <property type="entry name" value="PNTB"/>
    <property type="match status" value="1"/>
</dbReference>
<proteinExistence type="inferred from homology"/>
<dbReference type="AlphaFoldDB" id="A0A1E7EXP0"/>
<dbReference type="InterPro" id="IPR029063">
    <property type="entry name" value="SAM-dependent_MTases_sf"/>
</dbReference>
<organism evidence="27 28">
    <name type="scientific">Fragilariopsis cylindrus CCMP1102</name>
    <dbReference type="NCBI Taxonomy" id="635003"/>
    <lineage>
        <taxon>Eukaryota</taxon>
        <taxon>Sar</taxon>
        <taxon>Stramenopiles</taxon>
        <taxon>Ochrophyta</taxon>
        <taxon>Bacillariophyta</taxon>
        <taxon>Bacillariophyceae</taxon>
        <taxon>Bacillariophycidae</taxon>
        <taxon>Bacillariales</taxon>
        <taxon>Bacillariaceae</taxon>
        <taxon>Fragilariopsis</taxon>
    </lineage>
</organism>
<feature type="transmembrane region" description="Helical" evidence="24">
    <location>
        <begin position="849"/>
        <end position="869"/>
    </location>
</feature>
<feature type="domain" description="Alanine dehydrogenase/pyridine nucleotide transhydrogenase N-terminal" evidence="26">
    <location>
        <begin position="195"/>
        <end position="330"/>
    </location>
</feature>
<keyword evidence="14 24" id="KW-1133">Transmembrane helix</keyword>
<comment type="similarity">
    <text evidence="3">In the N-terminal section; belongs to the AlaDH/PNT family.</text>
</comment>
<accession>A0A1E7EXP0</accession>
<keyword evidence="9" id="KW-0547">Nucleotide-binding</keyword>
<dbReference type="GO" id="GO:0005886">
    <property type="term" value="C:plasma membrane"/>
    <property type="evidence" value="ECO:0007669"/>
    <property type="project" value="UniProtKB-SubCell"/>
</dbReference>
<feature type="transmembrane region" description="Helical" evidence="24">
    <location>
        <begin position="817"/>
        <end position="837"/>
    </location>
</feature>
<keyword evidence="13" id="KW-1278">Translocase</keyword>
<comment type="catalytic activity">
    <reaction evidence="19">
        <text>NAD(+) + NADPH + H(+)(in) = NADH + NADP(+) + H(+)(out)</text>
        <dbReference type="Rhea" id="RHEA:47992"/>
        <dbReference type="ChEBI" id="CHEBI:15378"/>
        <dbReference type="ChEBI" id="CHEBI:57540"/>
        <dbReference type="ChEBI" id="CHEBI:57783"/>
        <dbReference type="ChEBI" id="CHEBI:57945"/>
        <dbReference type="ChEBI" id="CHEBI:58349"/>
        <dbReference type="EC" id="7.1.1.1"/>
    </reaction>
</comment>
<dbReference type="OrthoDB" id="37244at2759"/>
<dbReference type="SUPFAM" id="SSF51735">
    <property type="entry name" value="NAD(P)-binding Rossmann-fold domains"/>
    <property type="match status" value="1"/>
</dbReference>
<keyword evidence="10" id="KW-0999">Mitochondrion inner membrane</keyword>
<keyword evidence="12" id="KW-0809">Transit peptide</keyword>
<feature type="transmembrane region" description="Helical" evidence="24">
    <location>
        <begin position="759"/>
        <end position="780"/>
    </location>
</feature>
<evidence type="ECO:0000313" key="28">
    <source>
        <dbReference type="Proteomes" id="UP000095751"/>
    </source>
</evidence>
<keyword evidence="17" id="KW-0496">Mitochondrion</keyword>
<dbReference type="EMBL" id="KV784371">
    <property type="protein sequence ID" value="OEU10616.1"/>
    <property type="molecule type" value="Genomic_DNA"/>
</dbReference>
<keyword evidence="6" id="KW-1003">Cell membrane</keyword>
<gene>
    <name evidence="27" type="ORF">FRACYDRAFT_277092</name>
</gene>
<evidence type="ECO:0000256" key="24">
    <source>
        <dbReference type="SAM" id="Phobius"/>
    </source>
</evidence>
<dbReference type="PANTHER" id="PTHR10160:SF19">
    <property type="entry name" value="PROTON-TRANSLOCATING NAD(P)(+) TRANSHYDROGENASE"/>
    <property type="match status" value="1"/>
</dbReference>
<feature type="transmembrane region" description="Helical" evidence="24">
    <location>
        <begin position="792"/>
        <end position="811"/>
    </location>
</feature>
<keyword evidence="11" id="KW-0521">NADP</keyword>
<evidence type="ECO:0000256" key="1">
    <source>
        <dbReference type="ARBA" id="ARBA00004292"/>
    </source>
</evidence>
<keyword evidence="15" id="KW-0007">Acetylation</keyword>
<dbReference type="InterPro" id="IPR029035">
    <property type="entry name" value="DHS-like_NAD/FAD-binding_dom"/>
</dbReference>
<dbReference type="Pfam" id="PF01262">
    <property type="entry name" value="AlaDh_PNT_C"/>
    <property type="match status" value="1"/>
</dbReference>
<feature type="transmembrane region" description="Helical" evidence="24">
    <location>
        <begin position="700"/>
        <end position="721"/>
    </location>
</feature>
<dbReference type="GO" id="GO:0006740">
    <property type="term" value="P:NADPH regeneration"/>
    <property type="evidence" value="ECO:0007669"/>
    <property type="project" value="TreeGrafter"/>
</dbReference>
<dbReference type="NCBIfam" id="NF006942">
    <property type="entry name" value="PRK09424.1"/>
    <property type="match status" value="1"/>
</dbReference>
<evidence type="ECO:0000256" key="12">
    <source>
        <dbReference type="ARBA" id="ARBA00022946"/>
    </source>
</evidence>
<evidence type="ECO:0000256" key="2">
    <source>
        <dbReference type="ARBA" id="ARBA00004429"/>
    </source>
</evidence>
<evidence type="ECO:0000256" key="11">
    <source>
        <dbReference type="ARBA" id="ARBA00022857"/>
    </source>
</evidence>
<evidence type="ECO:0000256" key="20">
    <source>
        <dbReference type="ARBA" id="ARBA00054910"/>
    </source>
</evidence>
<evidence type="ECO:0000256" key="13">
    <source>
        <dbReference type="ARBA" id="ARBA00022967"/>
    </source>
</evidence>
<feature type="transmembrane region" description="Helical" evidence="24">
    <location>
        <begin position="1007"/>
        <end position="1027"/>
    </location>
</feature>
<dbReference type="FunFam" id="3.40.50.720:FF:000028">
    <property type="entry name" value="NAD(P) transhydrogenase subunit alpha"/>
    <property type="match status" value="1"/>
</dbReference>
<feature type="transmembrane region" description="Helical" evidence="24">
    <location>
        <begin position="733"/>
        <end position="753"/>
    </location>
</feature>
<evidence type="ECO:0000256" key="17">
    <source>
        <dbReference type="ARBA" id="ARBA00023128"/>
    </source>
</evidence>
<dbReference type="SUPFAM" id="SSF52467">
    <property type="entry name" value="DHS-like NAD/FAD-binding domain"/>
    <property type="match status" value="1"/>
</dbReference>
<dbReference type="EC" id="7.1.1.1" evidence="5"/>
<dbReference type="SMART" id="SM01002">
    <property type="entry name" value="AlaDh_PNT_C"/>
    <property type="match status" value="1"/>
</dbReference>
<reference evidence="27 28" key="1">
    <citation type="submission" date="2016-09" db="EMBL/GenBank/DDBJ databases">
        <title>Extensive genetic diversity and differential bi-allelic expression allows diatom success in the polar Southern Ocean.</title>
        <authorList>
            <consortium name="DOE Joint Genome Institute"/>
            <person name="Mock T."/>
            <person name="Otillar R.P."/>
            <person name="Strauss J."/>
            <person name="Dupont C."/>
            <person name="Frickenhaus S."/>
            <person name="Maumus F."/>
            <person name="Mcmullan M."/>
            <person name="Sanges R."/>
            <person name="Schmutz J."/>
            <person name="Toseland A."/>
            <person name="Valas R."/>
            <person name="Veluchamy A."/>
            <person name="Ward B.J."/>
            <person name="Allen A."/>
            <person name="Barry K."/>
            <person name="Falciatore A."/>
            <person name="Ferrante M."/>
            <person name="Fortunato A.E."/>
            <person name="Gloeckner G."/>
            <person name="Gruber A."/>
            <person name="Hipkin R."/>
            <person name="Janech M."/>
            <person name="Kroth P."/>
            <person name="Leese F."/>
            <person name="Lindquist E."/>
            <person name="Lyon B.R."/>
            <person name="Martin J."/>
            <person name="Mayer C."/>
            <person name="Parker M."/>
            <person name="Quesneville H."/>
            <person name="Raymond J."/>
            <person name="Uhlig C."/>
            <person name="Valentin K.U."/>
            <person name="Worden A.Z."/>
            <person name="Armbrust E.V."/>
            <person name="Bowler C."/>
            <person name="Green B."/>
            <person name="Moulton V."/>
            <person name="Van Oosterhout C."/>
            <person name="Grigoriev I."/>
        </authorList>
    </citation>
    <scope>NUCLEOTIDE SEQUENCE [LARGE SCALE GENOMIC DNA]</scope>
    <source>
        <strain evidence="27 28">CCMP1102</strain>
    </source>
</reference>
<evidence type="ECO:0000256" key="21">
    <source>
        <dbReference type="ARBA" id="ARBA00061558"/>
    </source>
</evidence>
<dbReference type="InterPro" id="IPR034300">
    <property type="entry name" value="PNTB-like"/>
</dbReference>
<dbReference type="Gene3D" id="3.40.50.720">
    <property type="entry name" value="NAD(P)-binding Rossmann-like Domain"/>
    <property type="match status" value="2"/>
</dbReference>
<evidence type="ECO:0000256" key="7">
    <source>
        <dbReference type="ARBA" id="ARBA00022519"/>
    </source>
</evidence>
<evidence type="ECO:0000313" key="27">
    <source>
        <dbReference type="EMBL" id="OEU10616.1"/>
    </source>
</evidence>
<keyword evidence="8 24" id="KW-0812">Transmembrane</keyword>
<evidence type="ECO:0000256" key="5">
    <source>
        <dbReference type="ARBA" id="ARBA00012943"/>
    </source>
</evidence>
<feature type="transmembrane region" description="Helical" evidence="24">
    <location>
        <begin position="660"/>
        <end position="680"/>
    </location>
</feature>
<feature type="domain" description="Alanine dehydrogenase/pyridine nucleotide transhydrogenase NAD(H)-binding" evidence="25">
    <location>
        <begin position="339"/>
        <end position="504"/>
    </location>
</feature>
<sequence>MAASMGANVLVTDRLIAVPLLKRNVDHNNSVIIDGGGIVEVAELTWGTDPMKALLKSERRKRSTSTSSGGGPATAAPIPLFDIVIMSDLIFPSNSDNYSLLVDTLVVLLFDDHNDEQNTNNNNEEDDNTNTSTPTIIEIWLSVEPRRIDVEAKFWSMLNDKGINAHRLETSNLPKEAASSKSIFAAIPYSELTIGVVKETFDGENRVSQTPDSVANLIKAGFAVIVQSGAGDNASFNDASYKEVGAIVLSDAAQIFKDADIITKIRPPNDDEVPQLRGKTLISMIQPAINTELYKSLTEQGTNTFALDCVPRMLSRGQSFDTLSSQANIAGYRSIIEAAEVFPRFFAGQMTAAGKVPPAKVLVLGAGVAGLAAVQTAKNMGAIVRAFDVRPVCKEQVESMGATFLEVDIQEDGSGSGGYAKEMSDEYKAAQAQMMLDQAADVDIIITTALIPGRKAPVLVNEEMLSLMKAGSVCVDLAAANGGNVAQTKPNEIVTTSNGVKIVGYTDLPSRLASTASNLFANNIAKFILSIGPQTTKEKGVFQIDLEDDAVQNMLISYGGKARWPDEIIPFTPPTPPKQAEEAEVVELTPEQEIALADQMSKDAFVKNSLIASGAAAILVGFGLTADSPSAINLMATFGLAGLAGYQVVWGVAPSLHSPLMAVTNAISGCTAIGGMLLLASGDHSSASLIPDSPAHWMGAIATGLSFINIVGGFLVSGKMLDLFRRPEDPKEFFELYGIPVGILLSGLAASSFSNTGDMGLMSGTTSIAASILCISAIAALANQETARTGNFLGMAGVSLGIAATTSDMALAGATPIAFHQAGIVGGAGAAIGAVVASGVGPTELPQTVAAFHSLVGIAAMAGAAGEYLGNQGDLATGTLAAIYLATFIGGVTFTGSIVAFGKLSGMMSSAPLQLPGRDQINLAMLTTCIIGMAAFLSPDIASGLLSMDAESLRLTSLVMGAAVSTVLGYHLTASIGGADMPVVITVLNSYSGWALCAEGFLLNNPLLAQVGALIGFSGAILTWIMCEAMGRNIVSVILGGAGTKIAPVGEAKEIEGEVTTSSVEMVTEALLNAKNIIITPGYGLAVAQAQFAIADIAKTLKAQGKNVRFAIHPVAGRMPGQLNVLLAEAGVPYDIVFEMEEINDDFGKTDVTLVIGASDTVSSAAEDDPGCSIYGMPVLRVWNSEQVFVLKRSIGNTGYAGMMNPILFKDNIDVLLGDAKETCDALRTAVDGMK</sequence>
<feature type="transmembrane region" description="Helical" evidence="24">
    <location>
        <begin position="923"/>
        <end position="946"/>
    </location>
</feature>
<protein>
    <recommendedName>
        <fullName evidence="22">NAD(P) transhydrogenase, mitochondrial</fullName>
        <ecNumber evidence="5">7.1.1.1</ecNumber>
    </recommendedName>
    <alternativeName>
        <fullName evidence="23">Nicotinamide nucleotide transhydrogenase</fullName>
    </alternativeName>
</protein>
<dbReference type="InterPro" id="IPR007698">
    <property type="entry name" value="AlaDH/PNT_NAD(H)-bd"/>
</dbReference>
<keyword evidence="7" id="KW-0997">Cell inner membrane</keyword>
<feature type="transmembrane region" description="Helical" evidence="24">
    <location>
        <begin position="952"/>
        <end position="971"/>
    </location>
</feature>
<evidence type="ECO:0000256" key="14">
    <source>
        <dbReference type="ARBA" id="ARBA00022989"/>
    </source>
</evidence>
<evidence type="ECO:0000256" key="18">
    <source>
        <dbReference type="ARBA" id="ARBA00023136"/>
    </source>
</evidence>
<evidence type="ECO:0000259" key="26">
    <source>
        <dbReference type="SMART" id="SM01003"/>
    </source>
</evidence>
<dbReference type="CDD" id="cd05304">
    <property type="entry name" value="Rubrum_tdh"/>
    <property type="match status" value="1"/>
</dbReference>
<dbReference type="PANTHER" id="PTHR10160">
    <property type="entry name" value="NAD(P) TRANSHYDROGENASE"/>
    <property type="match status" value="1"/>
</dbReference>
<feature type="transmembrane region" description="Helical" evidence="24">
    <location>
        <begin position="881"/>
        <end position="902"/>
    </location>
</feature>
<evidence type="ECO:0000256" key="6">
    <source>
        <dbReference type="ARBA" id="ARBA00022475"/>
    </source>
</evidence>
<dbReference type="SUPFAM" id="SSF52283">
    <property type="entry name" value="Formate/glycerate dehydrogenase catalytic domain-like"/>
    <property type="match status" value="1"/>
</dbReference>
<feature type="transmembrane region" description="Helical" evidence="24">
    <location>
        <begin position="632"/>
        <end position="653"/>
    </location>
</feature>
<evidence type="ECO:0000256" key="8">
    <source>
        <dbReference type="ARBA" id="ARBA00022692"/>
    </source>
</evidence>
<dbReference type="Gene3D" id="3.40.50.150">
    <property type="entry name" value="Vaccinia Virus protein VP39"/>
    <property type="match status" value="1"/>
</dbReference>
<dbReference type="Pfam" id="PF05222">
    <property type="entry name" value="AlaDh_PNT_N"/>
    <property type="match status" value="1"/>
</dbReference>
<dbReference type="GO" id="GO:0005743">
    <property type="term" value="C:mitochondrial inner membrane"/>
    <property type="evidence" value="ECO:0007669"/>
    <property type="project" value="UniProtKB-SubCell"/>
</dbReference>
<dbReference type="Pfam" id="PF12769">
    <property type="entry name" value="PNTB_4TM"/>
    <property type="match status" value="1"/>
</dbReference>
<comment type="subcellular location">
    <subcellularLocation>
        <location evidence="2">Cell inner membrane</location>
        <topology evidence="2">Multi-pass membrane protein</topology>
    </subcellularLocation>
    <subcellularLocation>
        <location evidence="1">Mitochondrion inner membrane</location>
        <topology evidence="1">Multi-pass membrane protein</topology>
        <orientation evidence="1">Matrix side</orientation>
    </subcellularLocation>
</comment>
<dbReference type="KEGG" id="fcy:FRACYDRAFT_277092"/>
<dbReference type="Gene3D" id="3.40.50.1220">
    <property type="entry name" value="TPP-binding domain"/>
    <property type="match status" value="1"/>
</dbReference>
<evidence type="ECO:0000259" key="25">
    <source>
        <dbReference type="SMART" id="SM01002"/>
    </source>
</evidence>
<comment type="similarity">
    <text evidence="21">In the C-terminal section; belongs to the PNT beta subunit family.</text>
</comment>
<dbReference type="SMART" id="SM01003">
    <property type="entry name" value="AlaDh_PNT_N"/>
    <property type="match status" value="1"/>
</dbReference>
<comment type="function">
    <text evidence="20">The transhydrogenation between NADH and NADP is coupled to respiration and ATP hydrolysis and functions as a proton pump across the membrane. May play a role in reactive oxygen species (ROS) detoxification in the adrenal gland.</text>
</comment>
<evidence type="ECO:0000256" key="4">
    <source>
        <dbReference type="ARBA" id="ARBA00011738"/>
    </source>
</evidence>
<dbReference type="NCBIfam" id="TIGR00561">
    <property type="entry name" value="pntA"/>
    <property type="match status" value="1"/>
</dbReference>
<dbReference type="InParanoid" id="A0A1E7EXP0"/>
<keyword evidence="28" id="KW-1185">Reference proteome</keyword>
<evidence type="ECO:0000256" key="22">
    <source>
        <dbReference type="ARBA" id="ARBA00074145"/>
    </source>
</evidence>
<evidence type="ECO:0000256" key="19">
    <source>
        <dbReference type="ARBA" id="ARBA00048202"/>
    </source>
</evidence>
<evidence type="ECO:0000256" key="15">
    <source>
        <dbReference type="ARBA" id="ARBA00022990"/>
    </source>
</evidence>
<dbReference type="Proteomes" id="UP000095751">
    <property type="component" value="Unassembled WGS sequence"/>
</dbReference>
<dbReference type="GO" id="GO:0008750">
    <property type="term" value="F:proton-translocating NAD(P)+ transhydrogenase activity"/>
    <property type="evidence" value="ECO:0007669"/>
    <property type="project" value="UniProtKB-EC"/>
</dbReference>
<keyword evidence="18 24" id="KW-0472">Membrane</keyword>
<dbReference type="FunFam" id="3.40.50.1220:FF:000002">
    <property type="entry name" value="NAD(P) transhydrogenase subunit beta"/>
    <property type="match status" value="1"/>
</dbReference>
<evidence type="ECO:0000256" key="23">
    <source>
        <dbReference type="ARBA" id="ARBA00079255"/>
    </source>
</evidence>
<evidence type="ECO:0000256" key="10">
    <source>
        <dbReference type="ARBA" id="ARBA00022792"/>
    </source>
</evidence>